<evidence type="ECO:0000313" key="2">
    <source>
        <dbReference type="EMBL" id="CAJ1074946.1"/>
    </source>
</evidence>
<feature type="compositionally biased region" description="Polar residues" evidence="1">
    <location>
        <begin position="106"/>
        <end position="121"/>
    </location>
</feature>
<gene>
    <name evidence="2" type="ORF">XNOV1_A003032</name>
</gene>
<sequence length="140" mass="15362">MMGNQSNRQPEPQATRTTGNQSNGQPEQRATRTTGNQNHRQPEPQATRTTGNQSNGQPEPQATRTTGNQNHRHSEPEATRATGNQSFCRFVSSPRRGENAEHQQPDRAQNQDQIPDSGTRTARSRDGMSAAAGTERGTSR</sequence>
<accession>A0AAV1GLW2</accession>
<dbReference type="AlphaFoldDB" id="A0AAV1GLW2"/>
<organism evidence="2 3">
    <name type="scientific">Xyrichtys novacula</name>
    <name type="common">Pearly razorfish</name>
    <name type="synonym">Hemipteronotus novacula</name>
    <dbReference type="NCBI Taxonomy" id="13765"/>
    <lineage>
        <taxon>Eukaryota</taxon>
        <taxon>Metazoa</taxon>
        <taxon>Chordata</taxon>
        <taxon>Craniata</taxon>
        <taxon>Vertebrata</taxon>
        <taxon>Euteleostomi</taxon>
        <taxon>Actinopterygii</taxon>
        <taxon>Neopterygii</taxon>
        <taxon>Teleostei</taxon>
        <taxon>Neoteleostei</taxon>
        <taxon>Acanthomorphata</taxon>
        <taxon>Eupercaria</taxon>
        <taxon>Labriformes</taxon>
        <taxon>Labridae</taxon>
        <taxon>Xyrichtys</taxon>
    </lineage>
</organism>
<protein>
    <submittedName>
        <fullName evidence="2">Uncharacterized protein</fullName>
    </submittedName>
</protein>
<proteinExistence type="predicted"/>
<dbReference type="Proteomes" id="UP001178508">
    <property type="component" value="Chromosome 15"/>
</dbReference>
<feature type="region of interest" description="Disordered" evidence="1">
    <location>
        <begin position="1"/>
        <end position="140"/>
    </location>
</feature>
<evidence type="ECO:0000256" key="1">
    <source>
        <dbReference type="SAM" id="MobiDB-lite"/>
    </source>
</evidence>
<name>A0AAV1GLW2_XYRNO</name>
<reference evidence="2" key="1">
    <citation type="submission" date="2023-08" db="EMBL/GenBank/DDBJ databases">
        <authorList>
            <person name="Alioto T."/>
            <person name="Alioto T."/>
            <person name="Gomez Garrido J."/>
        </authorList>
    </citation>
    <scope>NUCLEOTIDE SEQUENCE</scope>
</reference>
<feature type="compositionally biased region" description="Polar residues" evidence="1">
    <location>
        <begin position="1"/>
        <end position="69"/>
    </location>
</feature>
<feature type="compositionally biased region" description="Basic and acidic residues" evidence="1">
    <location>
        <begin position="95"/>
        <end position="105"/>
    </location>
</feature>
<dbReference type="EMBL" id="OY660878">
    <property type="protein sequence ID" value="CAJ1074946.1"/>
    <property type="molecule type" value="Genomic_DNA"/>
</dbReference>
<evidence type="ECO:0000313" key="3">
    <source>
        <dbReference type="Proteomes" id="UP001178508"/>
    </source>
</evidence>
<keyword evidence="3" id="KW-1185">Reference proteome</keyword>